<name>A0A927IT92_9HYPH</name>
<dbReference type="AlphaFoldDB" id="A0A927IT92"/>
<organism evidence="1 2">
    <name type="scientific">Devosia oryzisoli</name>
    <dbReference type="NCBI Taxonomy" id="2774138"/>
    <lineage>
        <taxon>Bacteria</taxon>
        <taxon>Pseudomonadati</taxon>
        <taxon>Pseudomonadota</taxon>
        <taxon>Alphaproteobacteria</taxon>
        <taxon>Hyphomicrobiales</taxon>
        <taxon>Devosiaceae</taxon>
        <taxon>Devosia</taxon>
    </lineage>
</organism>
<dbReference type="Proteomes" id="UP000654108">
    <property type="component" value="Unassembled WGS sequence"/>
</dbReference>
<reference evidence="1" key="1">
    <citation type="submission" date="2020-09" db="EMBL/GenBank/DDBJ databases">
        <title>Genome seq and assembly of Devosia sp.</title>
        <authorList>
            <person name="Chhetri G."/>
        </authorList>
    </citation>
    <scope>NUCLEOTIDE SEQUENCE</scope>
    <source>
        <strain evidence="1">PTR5</strain>
    </source>
</reference>
<evidence type="ECO:0000313" key="2">
    <source>
        <dbReference type="Proteomes" id="UP000654108"/>
    </source>
</evidence>
<protein>
    <submittedName>
        <fullName evidence="1">Uncharacterized protein</fullName>
    </submittedName>
</protein>
<proteinExistence type="predicted"/>
<accession>A0A927IT92</accession>
<sequence>MTQAEDRIVILETYRGVGIHDQQPRERIEGVVKPAIDRVLGIGDVKRLADYAADTGNPPEARLLASARVEAMWELAAESRELRPDIDLAVVKASVAGLQSMRWRSSQYYGSLLDRRDGPGQRRQVPRT</sequence>
<gene>
    <name evidence="1" type="ORF">IC608_09150</name>
</gene>
<keyword evidence="2" id="KW-1185">Reference proteome</keyword>
<comment type="caution">
    <text evidence="1">The sequence shown here is derived from an EMBL/GenBank/DDBJ whole genome shotgun (WGS) entry which is preliminary data.</text>
</comment>
<evidence type="ECO:0000313" key="1">
    <source>
        <dbReference type="EMBL" id="MBD8065642.1"/>
    </source>
</evidence>
<dbReference type="RefSeq" id="WP_191774719.1">
    <property type="nucleotide sequence ID" value="NZ_JACYFU010000002.1"/>
</dbReference>
<dbReference type="EMBL" id="JACYFU010000002">
    <property type="protein sequence ID" value="MBD8065642.1"/>
    <property type="molecule type" value="Genomic_DNA"/>
</dbReference>